<dbReference type="AlphaFoldDB" id="A0A1G9USI3"/>
<name>A0A1G9USI3_9FIRM</name>
<dbReference type="Gene3D" id="3.40.50.1820">
    <property type="entry name" value="alpha/beta hydrolase"/>
    <property type="match status" value="1"/>
</dbReference>
<dbReference type="SUPFAM" id="SSF53474">
    <property type="entry name" value="alpha/beta-Hydrolases"/>
    <property type="match status" value="1"/>
</dbReference>
<dbReference type="EMBL" id="FNID01000002">
    <property type="protein sequence ID" value="SDM62844.1"/>
    <property type="molecule type" value="Genomic_DNA"/>
</dbReference>
<dbReference type="GO" id="GO:0016747">
    <property type="term" value="F:acyltransferase activity, transferring groups other than amino-acyl groups"/>
    <property type="evidence" value="ECO:0007669"/>
    <property type="project" value="TreeGrafter"/>
</dbReference>
<dbReference type="PANTHER" id="PTHR48098">
    <property type="entry name" value="ENTEROCHELIN ESTERASE-RELATED"/>
    <property type="match status" value="1"/>
</dbReference>
<gene>
    <name evidence="1" type="ORF">SAMN05192585_102110</name>
</gene>
<dbReference type="Pfam" id="PF00756">
    <property type="entry name" value="Esterase"/>
    <property type="match status" value="1"/>
</dbReference>
<dbReference type="RefSeq" id="WP_162840272.1">
    <property type="nucleotide sequence ID" value="NZ_FNID01000002.1"/>
</dbReference>
<keyword evidence="1" id="KW-0378">Hydrolase</keyword>
<dbReference type="GO" id="GO:0016787">
    <property type="term" value="F:hydrolase activity"/>
    <property type="evidence" value="ECO:0007669"/>
    <property type="project" value="UniProtKB-KW"/>
</dbReference>
<sequence length="272" mass="31112">MAFFQCNFFSPTLCFNTDINVFIPTPNSDELQNGKKSDYFYDGAHFQVLYLLHGAYGDYTDWMRLTNIEKYAQNHKLAVVMPSASNSFYQDMFRGSAYLTYLTKELPEFVRALFPISLKRENTFTAGLSMGGYGALRLAFEKPENYSACASLSGAIDICDIMRSTKDGKMDGPFRWADIFEHPEQVEGSDADLFALIAKRKAEHYPLPKIFQSCGTEDFIYQSNVGAHKKLQAIGVEHTYEEHPGIHDWDYWDTHIQRVLEWLPLANDAVKE</sequence>
<reference evidence="1 2" key="1">
    <citation type="submission" date="2016-10" db="EMBL/GenBank/DDBJ databases">
        <authorList>
            <person name="de Groot N.N."/>
        </authorList>
    </citation>
    <scope>NUCLEOTIDE SEQUENCE [LARGE SCALE GENOMIC DNA]</scope>
    <source>
        <strain evidence="1 2">CGMCC 1.5012</strain>
    </source>
</reference>
<protein>
    <submittedName>
        <fullName evidence="1">S-formylglutathione hydrolase FrmB</fullName>
    </submittedName>
</protein>
<proteinExistence type="predicted"/>
<dbReference type="InterPro" id="IPR050583">
    <property type="entry name" value="Mycobacterial_A85_antigen"/>
</dbReference>
<dbReference type="STRING" id="258515.SAMN05192585_102110"/>
<dbReference type="PANTHER" id="PTHR48098:SF1">
    <property type="entry name" value="DIACYLGLYCEROL ACYLTRANSFERASE_MYCOLYLTRANSFERASE AG85A"/>
    <property type="match status" value="1"/>
</dbReference>
<dbReference type="Proteomes" id="UP000199182">
    <property type="component" value="Unassembled WGS sequence"/>
</dbReference>
<evidence type="ECO:0000313" key="2">
    <source>
        <dbReference type="Proteomes" id="UP000199182"/>
    </source>
</evidence>
<dbReference type="InterPro" id="IPR029058">
    <property type="entry name" value="AB_hydrolase_fold"/>
</dbReference>
<accession>A0A1G9USI3</accession>
<dbReference type="InterPro" id="IPR000801">
    <property type="entry name" value="Esterase-like"/>
</dbReference>
<keyword evidence="2" id="KW-1185">Reference proteome</keyword>
<evidence type="ECO:0000313" key="1">
    <source>
        <dbReference type="EMBL" id="SDM62844.1"/>
    </source>
</evidence>
<organism evidence="1 2">
    <name type="scientific">Acetanaerobacterium elongatum</name>
    <dbReference type="NCBI Taxonomy" id="258515"/>
    <lineage>
        <taxon>Bacteria</taxon>
        <taxon>Bacillati</taxon>
        <taxon>Bacillota</taxon>
        <taxon>Clostridia</taxon>
        <taxon>Eubacteriales</taxon>
        <taxon>Oscillospiraceae</taxon>
        <taxon>Acetanaerobacterium</taxon>
    </lineage>
</organism>